<gene>
    <name evidence="1" type="ORF">QUW08_10220</name>
</gene>
<comment type="caution">
    <text evidence="1">The sequence shown here is derived from an EMBL/GenBank/DDBJ whole genome shotgun (WGS) entry which is preliminary data.</text>
</comment>
<protein>
    <recommendedName>
        <fullName evidence="3">Tyr recombinase domain-containing protein</fullName>
    </recommendedName>
</protein>
<sequence>MSKSKNDTDCMGGTKRFYVRPARDQKGQQDAIYQLIDPKTGAPYTNATIVAALKERAAEQPALAEMIAADIAAIERKAKENPDAKYEMRCRGKTAQEATRRAKKELLPRIERMAALLFAHYWKANIEYGNVTIEQYVHYAGDALFSGETADARKHMMSALRTFVLPVIGEMRLRDMDSTTQTQLICKVNHLLSRKKASASYRGYAKRAYKGLFAAIESSGYGDCATGIQLADMIAKIKGKNSALVNSVRSAHLDDDQRAALFAVENVERREYLMFVLAMIYCGMETCEISAQRFGDIVQLNLDGGESCYIITITSVMRRLHKRYSQIGPTNNDFPLRRLRKVVLYPWAATILLEYIDYLRNQGYSDHQIAQMRLSDPAPDGAIVGPADLDEMIGDLLMKAGISESPIPRTRKNGAVYLQAEAAGVKLLYRDAQYLAQICGADLPMLHAMFGLVRTETDEEAYLDILSDEYAVARYLRLRRCPSFENIVGKVNRHIFAVKNDTGGPQTVKIISDYAVKAEWREIRDDKNN</sequence>
<evidence type="ECO:0000313" key="1">
    <source>
        <dbReference type="EMBL" id="MDM8201659.1"/>
    </source>
</evidence>
<dbReference type="Proteomes" id="UP001529380">
    <property type="component" value="Unassembled WGS sequence"/>
</dbReference>
<reference evidence="2" key="2">
    <citation type="submission" date="2023-06" db="EMBL/GenBank/DDBJ databases">
        <title>Identification and characterization of horizontal gene transfer across gut microbiota members of farm animals based on homology search.</title>
        <authorList>
            <person name="Zeman M."/>
            <person name="Kubasova T."/>
            <person name="Jahodarova E."/>
            <person name="Nykrynova M."/>
            <person name="Rychlik I."/>
        </authorList>
    </citation>
    <scope>NUCLEOTIDE SEQUENCE [LARGE SCALE GENOMIC DNA]</scope>
    <source>
        <strain evidence="2">ET340</strain>
    </source>
</reference>
<organism evidence="1 2">
    <name type="scientific">Allofournierella massiliensis</name>
    <dbReference type="NCBI Taxonomy" id="1650663"/>
    <lineage>
        <taxon>Bacteria</taxon>
        <taxon>Bacillati</taxon>
        <taxon>Bacillota</taxon>
        <taxon>Clostridia</taxon>
        <taxon>Eubacteriales</taxon>
        <taxon>Oscillospiraceae</taxon>
        <taxon>Allofournierella</taxon>
    </lineage>
</organism>
<accession>A0ABT7URZ6</accession>
<reference evidence="1 2" key="3">
    <citation type="submission" date="2023-06" db="EMBL/GenBank/DDBJ databases">
        <authorList>
            <person name="Zeman M."/>
            <person name="Kubasova T."/>
            <person name="Jahodarova E."/>
            <person name="Nykrynova M."/>
            <person name="Rychlik I."/>
        </authorList>
    </citation>
    <scope>NUCLEOTIDE SEQUENCE [LARGE SCALE GENOMIC DNA]</scope>
    <source>
        <strain evidence="1 2">ET340</strain>
    </source>
</reference>
<dbReference type="InterPro" id="IPR011010">
    <property type="entry name" value="DNA_brk_join_enz"/>
</dbReference>
<evidence type="ECO:0000313" key="2">
    <source>
        <dbReference type="Proteomes" id="UP001529380"/>
    </source>
</evidence>
<dbReference type="RefSeq" id="WP_289600163.1">
    <property type="nucleotide sequence ID" value="NZ_JAUDCL010000018.1"/>
</dbReference>
<reference evidence="1 2" key="1">
    <citation type="submission" date="2023-06" db="EMBL/GenBank/DDBJ databases">
        <title>Identification and characterization of horizontal gene transfer across gut microbiota members of farm animals based on homology search.</title>
        <authorList>
            <person name="Schwarzerova J."/>
            <person name="Nykrynova M."/>
            <person name="Jureckova K."/>
            <person name="Cejkova D."/>
            <person name="Rychlik I."/>
        </authorList>
    </citation>
    <scope>NUCLEOTIDE SEQUENCE [LARGE SCALE GENOMIC DNA]</scope>
    <source>
        <strain evidence="1 2">ET340</strain>
    </source>
</reference>
<evidence type="ECO:0008006" key="3">
    <source>
        <dbReference type="Google" id="ProtNLM"/>
    </source>
</evidence>
<dbReference type="SUPFAM" id="SSF56349">
    <property type="entry name" value="DNA breaking-rejoining enzymes"/>
    <property type="match status" value="1"/>
</dbReference>
<dbReference type="EMBL" id="JAUDCL010000018">
    <property type="protein sequence ID" value="MDM8201659.1"/>
    <property type="molecule type" value="Genomic_DNA"/>
</dbReference>
<name>A0ABT7URZ6_9FIRM</name>
<proteinExistence type="predicted"/>
<keyword evidence="2" id="KW-1185">Reference proteome</keyword>